<dbReference type="AlphaFoldDB" id="A0A9W5PL19"/>
<dbReference type="Gene3D" id="3.20.20.70">
    <property type="entry name" value="Aldolase class I"/>
    <property type="match status" value="1"/>
</dbReference>
<accession>A0A9W5PL19</accession>
<sequence length="178" mass="19930">MGRCGNFIEKILNRFLAIGADAINSARGFMMANGCIMALQCNSGQCPSGVATTSPHFQKALDPNEKQWRVMNYIVSMRYSLFALAAAAGVPSPRHLTRDHIVFKDAKGRTIPLSTLFPIISKERTISNSLRGILKSLSKLYLIKNQPHQWLVFYLKIDESTSFKRCISCIKKFVKTSL</sequence>
<feature type="domain" description="Glutamate synthase" evidence="2">
    <location>
        <begin position="16"/>
        <end position="90"/>
    </location>
</feature>
<protein>
    <recommendedName>
        <fullName evidence="2">Glutamate synthase domain-containing protein</fullName>
    </recommendedName>
</protein>
<evidence type="ECO:0000259" key="2">
    <source>
        <dbReference type="Pfam" id="PF01645"/>
    </source>
</evidence>
<comment type="caution">
    <text evidence="3">The sequence shown here is derived from an EMBL/GenBank/DDBJ whole genome shotgun (WGS) entry which is preliminary data.</text>
</comment>
<evidence type="ECO:0000313" key="4">
    <source>
        <dbReference type="Proteomes" id="UP000014018"/>
    </source>
</evidence>
<organism evidence="3 4">
    <name type="scientific">Bacillus cereus VD133</name>
    <dbReference type="NCBI Taxonomy" id="1053233"/>
    <lineage>
        <taxon>Bacteria</taxon>
        <taxon>Bacillati</taxon>
        <taxon>Bacillota</taxon>
        <taxon>Bacilli</taxon>
        <taxon>Bacillales</taxon>
        <taxon>Bacillaceae</taxon>
        <taxon>Bacillus</taxon>
        <taxon>Bacillus cereus group</taxon>
    </lineage>
</organism>
<dbReference type="Pfam" id="PF01645">
    <property type="entry name" value="Glu_synthase"/>
    <property type="match status" value="1"/>
</dbReference>
<comment type="similarity">
    <text evidence="1">Belongs to the glutamate synthase family.</text>
</comment>
<dbReference type="InterPro" id="IPR002932">
    <property type="entry name" value="Glu_synthdom"/>
</dbReference>
<gene>
    <name evidence="3" type="ORF">IIU_06070</name>
</gene>
<name>A0A9W5PL19_BACCE</name>
<proteinExistence type="inferred from homology"/>
<dbReference type="PANTHER" id="PTHR43819:SF1">
    <property type="entry name" value="ARCHAEAL-TYPE GLUTAMATE SYNTHASE [NADPH]"/>
    <property type="match status" value="1"/>
</dbReference>
<dbReference type="EMBL" id="AHFB01000133">
    <property type="protein sequence ID" value="EOO25732.1"/>
    <property type="molecule type" value="Genomic_DNA"/>
</dbReference>
<dbReference type="SUPFAM" id="SSF51395">
    <property type="entry name" value="FMN-linked oxidoreductases"/>
    <property type="match status" value="1"/>
</dbReference>
<dbReference type="InterPro" id="IPR013785">
    <property type="entry name" value="Aldolase_TIM"/>
</dbReference>
<dbReference type="GO" id="GO:0006537">
    <property type="term" value="P:glutamate biosynthetic process"/>
    <property type="evidence" value="ECO:0007669"/>
    <property type="project" value="InterPro"/>
</dbReference>
<dbReference type="Proteomes" id="UP000014018">
    <property type="component" value="Unassembled WGS sequence"/>
</dbReference>
<reference evidence="3 4" key="1">
    <citation type="submission" date="2012-12" db="EMBL/GenBank/DDBJ databases">
        <title>The Genome Sequence of Bacillus cereus VD133.</title>
        <authorList>
            <consortium name="The Broad Institute Genome Sequencing Platform"/>
            <consortium name="The Broad Institute Genome Sequencing Center for Infectious Disease"/>
            <person name="Feldgarden M."/>
            <person name="Van der Auwera G.A."/>
            <person name="Mahillon J."/>
            <person name="Duprez V."/>
            <person name="Timmery S."/>
            <person name="Mattelet C."/>
            <person name="Dierick K."/>
            <person name="Sun M."/>
            <person name="Yu Z."/>
            <person name="Zhu L."/>
            <person name="Hu X."/>
            <person name="Shank E.B."/>
            <person name="Swiecicka I."/>
            <person name="Hansen B.M."/>
            <person name="Andrup L."/>
            <person name="Walker B."/>
            <person name="Young S.K."/>
            <person name="Zeng Q."/>
            <person name="Gargeya S."/>
            <person name="Fitzgerald M."/>
            <person name="Haas B."/>
            <person name="Abouelleil A."/>
            <person name="Alvarado L."/>
            <person name="Arachchi H.M."/>
            <person name="Berlin A.M."/>
            <person name="Chapman S.B."/>
            <person name="Dewar J."/>
            <person name="Goldberg J."/>
            <person name="Griggs A."/>
            <person name="Gujja S."/>
            <person name="Hansen M."/>
            <person name="Howarth C."/>
            <person name="Imamovic A."/>
            <person name="Larimer J."/>
            <person name="McCowan C."/>
            <person name="Murphy C."/>
            <person name="Neiman D."/>
            <person name="Pearson M."/>
            <person name="Priest M."/>
            <person name="Roberts A."/>
            <person name="Saif S."/>
            <person name="Shea T."/>
            <person name="Sisk P."/>
            <person name="Sykes S."/>
            <person name="Wortman J."/>
            <person name="Nusbaum C."/>
            <person name="Birren B."/>
        </authorList>
    </citation>
    <scope>NUCLEOTIDE SEQUENCE [LARGE SCALE GENOMIC DNA]</scope>
    <source>
        <strain evidence="3 4">VD133</strain>
    </source>
</reference>
<evidence type="ECO:0000256" key="1">
    <source>
        <dbReference type="ARBA" id="ARBA00009716"/>
    </source>
</evidence>
<dbReference type="GO" id="GO:0015930">
    <property type="term" value="F:glutamate synthase activity"/>
    <property type="evidence" value="ECO:0007669"/>
    <property type="project" value="InterPro"/>
</dbReference>
<evidence type="ECO:0000313" key="3">
    <source>
        <dbReference type="EMBL" id="EOO25732.1"/>
    </source>
</evidence>
<dbReference type="PANTHER" id="PTHR43819">
    <property type="entry name" value="ARCHAEAL-TYPE GLUTAMATE SYNTHASE [NADPH]"/>
    <property type="match status" value="1"/>
</dbReference>